<keyword evidence="9" id="KW-0961">Cell wall biogenesis/degradation</keyword>
<dbReference type="SUPFAM" id="SSF51126">
    <property type="entry name" value="Pectin lyase-like"/>
    <property type="match status" value="1"/>
</dbReference>
<evidence type="ECO:0000256" key="1">
    <source>
        <dbReference type="ARBA" id="ARBA00004191"/>
    </source>
</evidence>
<keyword evidence="7 12" id="KW-0378">Hydrolase</keyword>
<evidence type="ECO:0000256" key="6">
    <source>
        <dbReference type="ARBA" id="ARBA00022729"/>
    </source>
</evidence>
<keyword evidence="4" id="KW-0134">Cell wall</keyword>
<evidence type="ECO:0000256" key="3">
    <source>
        <dbReference type="ARBA" id="ARBA00012736"/>
    </source>
</evidence>
<dbReference type="InterPro" id="IPR012334">
    <property type="entry name" value="Pectin_lyas_fold"/>
</dbReference>
<evidence type="ECO:0000256" key="2">
    <source>
        <dbReference type="ARBA" id="ARBA00008834"/>
    </source>
</evidence>
<dbReference type="GO" id="GO:0005975">
    <property type="term" value="P:carbohydrate metabolic process"/>
    <property type="evidence" value="ECO:0007669"/>
    <property type="project" value="InterPro"/>
</dbReference>
<comment type="subcellular location">
    <subcellularLocation>
        <location evidence="1">Secreted</location>
        <location evidence="1">Cell wall</location>
    </subcellularLocation>
</comment>
<dbReference type="AlphaFoldDB" id="A0A514YDE2"/>
<dbReference type="EMBL" id="MK936565">
    <property type="protein sequence ID" value="QDK56809.1"/>
    <property type="molecule type" value="Genomic_DNA"/>
</dbReference>
<evidence type="ECO:0000256" key="7">
    <source>
        <dbReference type="ARBA" id="ARBA00022801"/>
    </source>
</evidence>
<evidence type="ECO:0000256" key="8">
    <source>
        <dbReference type="ARBA" id="ARBA00023295"/>
    </source>
</evidence>
<dbReference type="InterPro" id="IPR011050">
    <property type="entry name" value="Pectin_lyase_fold/virulence"/>
</dbReference>
<keyword evidence="5" id="KW-0964">Secreted</keyword>
<dbReference type="FunFam" id="2.160.20.10:FF:000028">
    <property type="entry name" value="Polygalacturonase QRT2"/>
    <property type="match status" value="1"/>
</dbReference>
<evidence type="ECO:0000256" key="10">
    <source>
        <dbReference type="ARBA" id="ARBA00034074"/>
    </source>
</evidence>
<dbReference type="InterPro" id="IPR000743">
    <property type="entry name" value="Glyco_hydro_28"/>
</dbReference>
<dbReference type="OrthoDB" id="187139at2759"/>
<evidence type="ECO:0000313" key="14">
    <source>
        <dbReference type="EMBL" id="QDK56809.1"/>
    </source>
</evidence>
<comment type="similarity">
    <text evidence="2 12">Belongs to the glycosyl hydrolase 28 family.</text>
</comment>
<dbReference type="GO" id="GO:0009830">
    <property type="term" value="P:cell wall modification involved in abscission"/>
    <property type="evidence" value="ECO:0007669"/>
    <property type="project" value="UniProtKB-ARBA"/>
</dbReference>
<evidence type="ECO:0000256" key="9">
    <source>
        <dbReference type="ARBA" id="ARBA00023316"/>
    </source>
</evidence>
<dbReference type="SMART" id="SM00710">
    <property type="entry name" value="PbH1"/>
    <property type="match status" value="4"/>
</dbReference>
<keyword evidence="8 12" id="KW-0326">Glycosidase</keyword>
<dbReference type="EC" id="3.2.1.15" evidence="3"/>
<gene>
    <name evidence="14" type="primary">PG16</name>
</gene>
<dbReference type="GO" id="GO:0010047">
    <property type="term" value="P:fruit dehiscence"/>
    <property type="evidence" value="ECO:0007669"/>
    <property type="project" value="UniProtKB-ARBA"/>
</dbReference>
<sequence>MASQRQYCLTLLFILITSLVSCCFSSYQDEPSVSNGFHIHEDSYNPNSETNDRILRRLAQANVPATSPEIVNVDDFGAKADGTDDSQAFLQAWKQTCSSESEAVLIIPKNKIYHLKPVTFSGPCKSGVTMKIYGTIKATVHRSDYAKDPRHWIIFDGVNDFIVEGGGTINGNGKIWWRNSCKVNKSLPCKDAPTAVTFYNCNNLRVASLRLKNSQKMHLSFQKCVNVKALNLKVIAPGHSPNTDGIHVTETKNIQIKDCVIRTGDDCISIVSGSKNVRATGIICGPGHGISIGSLGAGHSEAAVSNVVVDGARLTGTTNGVRIKTWQGGSGYAKSIIFQNIAMNNVSNPIIIDQYYCDQEEPCEEQASAVQISNVLYKNIKGTSASEVAIKFDCSKSSACQGILLQDVVLGSHEKDETAKASCLNVELKKRGSLRPRCS</sequence>
<organism evidence="14">
    <name type="scientific">Mangifera indica</name>
    <name type="common">Mango</name>
    <dbReference type="NCBI Taxonomy" id="29780"/>
    <lineage>
        <taxon>Eukaryota</taxon>
        <taxon>Viridiplantae</taxon>
        <taxon>Streptophyta</taxon>
        <taxon>Embryophyta</taxon>
        <taxon>Tracheophyta</taxon>
        <taxon>Spermatophyta</taxon>
        <taxon>Magnoliopsida</taxon>
        <taxon>eudicotyledons</taxon>
        <taxon>Gunneridae</taxon>
        <taxon>Pentapetalae</taxon>
        <taxon>rosids</taxon>
        <taxon>malvids</taxon>
        <taxon>Sapindales</taxon>
        <taxon>Anacardiaceae</taxon>
        <taxon>Mangifera</taxon>
    </lineage>
</organism>
<proteinExistence type="inferred from homology"/>
<comment type="catalytic activity">
    <reaction evidence="10">
        <text>(1,4-alpha-D-galacturonosyl)n+m + H2O = (1,4-alpha-D-galacturonosyl)n + (1,4-alpha-D-galacturonosyl)m.</text>
        <dbReference type="EC" id="3.2.1.15"/>
    </reaction>
</comment>
<dbReference type="PROSITE" id="PS00502">
    <property type="entry name" value="POLYGALACTURONASE"/>
    <property type="match status" value="1"/>
</dbReference>
<reference evidence="14" key="1">
    <citation type="submission" date="2019-05" db="EMBL/GenBank/DDBJ databases">
        <authorList>
            <person name="Kuhn D.N."/>
        </authorList>
    </citation>
    <scope>NUCLEOTIDE SEQUENCE</scope>
</reference>
<keyword evidence="6 13" id="KW-0732">Signal</keyword>
<name>A0A514YDE2_MANIN</name>
<evidence type="ECO:0000256" key="5">
    <source>
        <dbReference type="ARBA" id="ARBA00022525"/>
    </source>
</evidence>
<protein>
    <recommendedName>
        <fullName evidence="3">endo-polygalacturonase</fullName>
        <ecNumber evidence="3">3.2.1.15</ecNumber>
    </recommendedName>
</protein>
<evidence type="ECO:0000256" key="12">
    <source>
        <dbReference type="RuleBase" id="RU361169"/>
    </source>
</evidence>
<evidence type="ECO:0000256" key="11">
    <source>
        <dbReference type="PROSITE-ProRule" id="PRU10052"/>
    </source>
</evidence>
<feature type="active site" evidence="11">
    <location>
        <position position="288"/>
    </location>
</feature>
<dbReference type="GO" id="GO:0004650">
    <property type="term" value="F:polygalacturonase activity"/>
    <property type="evidence" value="ECO:0007669"/>
    <property type="project" value="UniProtKB-EC"/>
</dbReference>
<feature type="chain" id="PRO_5021715401" description="endo-polygalacturonase" evidence="13">
    <location>
        <begin position="23"/>
        <end position="439"/>
    </location>
</feature>
<feature type="signal peptide" evidence="13">
    <location>
        <begin position="1"/>
        <end position="22"/>
    </location>
</feature>
<accession>A0A514YDE2</accession>
<evidence type="ECO:0000256" key="4">
    <source>
        <dbReference type="ARBA" id="ARBA00022512"/>
    </source>
</evidence>
<evidence type="ECO:0000256" key="13">
    <source>
        <dbReference type="SAM" id="SignalP"/>
    </source>
</evidence>
<dbReference type="Pfam" id="PF00295">
    <property type="entry name" value="Glyco_hydro_28"/>
    <property type="match status" value="1"/>
</dbReference>
<dbReference type="PANTHER" id="PTHR31375">
    <property type="match status" value="1"/>
</dbReference>
<reference evidence="14" key="2">
    <citation type="submission" date="2019-07" db="EMBL/GenBank/DDBJ databases">
        <title>Sequencing, Assembly and Annotation of the Mango Genome Cultivar 'Tommy Atkins'.</title>
        <authorList>
            <person name="Islas-Osuna M.A."/>
        </authorList>
    </citation>
    <scope>NUCLEOTIDE SEQUENCE</scope>
</reference>
<dbReference type="PROSITE" id="PS51257">
    <property type="entry name" value="PROKAR_LIPOPROTEIN"/>
    <property type="match status" value="1"/>
</dbReference>
<dbReference type="GO" id="GO:0009901">
    <property type="term" value="P:anther dehiscence"/>
    <property type="evidence" value="ECO:0007669"/>
    <property type="project" value="UniProtKB-ARBA"/>
</dbReference>
<dbReference type="Gene3D" id="2.160.20.10">
    <property type="entry name" value="Single-stranded right-handed beta-helix, Pectin lyase-like"/>
    <property type="match status" value="1"/>
</dbReference>
<dbReference type="InterPro" id="IPR006626">
    <property type="entry name" value="PbH1"/>
</dbReference>